<comment type="similarity">
    <text evidence="1">Belongs to the carbohydrate kinase PfkB family.</text>
</comment>
<reference evidence="5 6" key="1">
    <citation type="submission" date="2024-09" db="EMBL/GenBank/DDBJ databases">
        <authorList>
            <person name="Sun Q."/>
            <person name="Mori K."/>
        </authorList>
    </citation>
    <scope>NUCLEOTIDE SEQUENCE [LARGE SCALE GENOMIC DNA]</scope>
    <source>
        <strain evidence="5 6">CCM 7706</strain>
    </source>
</reference>
<proteinExistence type="inferred from homology"/>
<evidence type="ECO:0000256" key="2">
    <source>
        <dbReference type="ARBA" id="ARBA00022679"/>
    </source>
</evidence>
<dbReference type="InterPro" id="IPR011611">
    <property type="entry name" value="PfkB_dom"/>
</dbReference>
<gene>
    <name evidence="5" type="ORF">ACFFJC_16135</name>
</gene>
<feature type="domain" description="Carbohydrate kinase PfkB" evidence="4">
    <location>
        <begin position="5"/>
        <end position="294"/>
    </location>
</feature>
<evidence type="ECO:0000256" key="1">
    <source>
        <dbReference type="ARBA" id="ARBA00010688"/>
    </source>
</evidence>
<evidence type="ECO:0000313" key="6">
    <source>
        <dbReference type="Proteomes" id="UP001589798"/>
    </source>
</evidence>
<dbReference type="PANTHER" id="PTHR43085:SF15">
    <property type="entry name" value="2-DEHYDRO-3-DEOXYGLUCONOKINASE"/>
    <property type="match status" value="1"/>
</dbReference>
<name>A0ABV6CZG4_9SPHN</name>
<protein>
    <submittedName>
        <fullName evidence="5">Sugar kinase</fullName>
    </submittedName>
</protein>
<keyword evidence="2" id="KW-0808">Transferase</keyword>
<dbReference type="Gene3D" id="3.40.1190.20">
    <property type="match status" value="1"/>
</dbReference>
<evidence type="ECO:0000256" key="3">
    <source>
        <dbReference type="ARBA" id="ARBA00022777"/>
    </source>
</evidence>
<keyword evidence="3 5" id="KW-0418">Kinase</keyword>
<dbReference type="InterPro" id="IPR050306">
    <property type="entry name" value="PfkB_Carbo_kinase"/>
</dbReference>
<dbReference type="PANTHER" id="PTHR43085">
    <property type="entry name" value="HEXOKINASE FAMILY MEMBER"/>
    <property type="match status" value="1"/>
</dbReference>
<dbReference type="CDD" id="cd01166">
    <property type="entry name" value="KdgK"/>
    <property type="match status" value="1"/>
</dbReference>
<dbReference type="InterPro" id="IPR029056">
    <property type="entry name" value="Ribokinase-like"/>
</dbReference>
<dbReference type="InterPro" id="IPR002173">
    <property type="entry name" value="Carboh/pur_kinase_PfkB_CS"/>
</dbReference>
<dbReference type="GO" id="GO:0016301">
    <property type="term" value="F:kinase activity"/>
    <property type="evidence" value="ECO:0007669"/>
    <property type="project" value="UniProtKB-KW"/>
</dbReference>
<dbReference type="EMBL" id="JBHLWK010000019">
    <property type="protein sequence ID" value="MFC0205796.1"/>
    <property type="molecule type" value="Genomic_DNA"/>
</dbReference>
<comment type="caution">
    <text evidence="5">The sequence shown here is derived from an EMBL/GenBank/DDBJ whole genome shotgun (WGS) entry which is preliminary data.</text>
</comment>
<accession>A0ABV6CZG4</accession>
<dbReference type="Proteomes" id="UP001589798">
    <property type="component" value="Unassembled WGS sequence"/>
</dbReference>
<evidence type="ECO:0000259" key="4">
    <source>
        <dbReference type="Pfam" id="PF00294"/>
    </source>
</evidence>
<keyword evidence="6" id="KW-1185">Reference proteome</keyword>
<organism evidence="5 6">
    <name type="scientific">Novosphingobium soli</name>
    <dbReference type="NCBI Taxonomy" id="574956"/>
    <lineage>
        <taxon>Bacteria</taxon>
        <taxon>Pseudomonadati</taxon>
        <taxon>Pseudomonadota</taxon>
        <taxon>Alphaproteobacteria</taxon>
        <taxon>Sphingomonadales</taxon>
        <taxon>Sphingomonadaceae</taxon>
        <taxon>Novosphingobium</taxon>
    </lineage>
</organism>
<dbReference type="Pfam" id="PF00294">
    <property type="entry name" value="PfkB"/>
    <property type="match status" value="1"/>
</dbReference>
<sequence length="301" mass="31934">MTNAVIVIGEGMIEVAERPESGWHLGYGGDTLNTAIHLARSGLAVRFASAIGSDPLSARLRSDWEAAGLDCSLVLADPVREPGLYAITRDAEGERNFAYWRGQSAARHLFEHPDSTRLAEEAGRAELLCFSLISLAVLPDAGREALLDIAAQVRAQGGRVAFDGNYRPRLWSSAEQAETWRTRAAGVADIGLPTLSDETMLSGLETADAVASTWEQAGCGEVVVKLGADGCRMRDGRIAPVPRKLRAFDTSGAGDAFNGGYLSGRMRGLDPAAAAARGQALAGWVVMRAGAIPPRDDEAPY</sequence>
<dbReference type="RefSeq" id="WP_379488522.1">
    <property type="nucleotide sequence ID" value="NZ_JBHLWK010000019.1"/>
</dbReference>
<dbReference type="SUPFAM" id="SSF53613">
    <property type="entry name" value="Ribokinase-like"/>
    <property type="match status" value="1"/>
</dbReference>
<dbReference type="PROSITE" id="PS00584">
    <property type="entry name" value="PFKB_KINASES_2"/>
    <property type="match status" value="1"/>
</dbReference>
<evidence type="ECO:0000313" key="5">
    <source>
        <dbReference type="EMBL" id="MFC0205796.1"/>
    </source>
</evidence>